<reference evidence="8" key="1">
    <citation type="submission" date="2017-04" db="EMBL/GenBank/DDBJ databases">
        <authorList>
            <person name="Criscuolo A."/>
        </authorList>
    </citation>
    <scope>NUCLEOTIDE SEQUENCE [LARGE SCALE GENOMIC DNA]</scope>
</reference>
<feature type="transmembrane region" description="Helical" evidence="6">
    <location>
        <begin position="165"/>
        <end position="181"/>
    </location>
</feature>
<evidence type="ECO:0000313" key="7">
    <source>
        <dbReference type="EMBL" id="SME11777.1"/>
    </source>
</evidence>
<feature type="transmembrane region" description="Helical" evidence="6">
    <location>
        <begin position="245"/>
        <end position="264"/>
    </location>
</feature>
<gene>
    <name evidence="7" type="ORF">BACERE00191_03122</name>
</gene>
<dbReference type="PANTHER" id="PTHR43652:SF2">
    <property type="entry name" value="BASIC AMINO ACID ANTIPORTER YFCC-RELATED"/>
    <property type="match status" value="1"/>
</dbReference>
<feature type="transmembrane region" description="Helical" evidence="6">
    <location>
        <begin position="485"/>
        <end position="507"/>
    </location>
</feature>
<feature type="transmembrane region" description="Helical" evidence="6">
    <location>
        <begin position="303"/>
        <end position="323"/>
    </location>
</feature>
<evidence type="ECO:0000313" key="8">
    <source>
        <dbReference type="Proteomes" id="UP000194499"/>
    </source>
</evidence>
<organism evidence="7 8">
    <name type="scientific">Bacillus pacificus</name>
    <dbReference type="NCBI Taxonomy" id="2026187"/>
    <lineage>
        <taxon>Bacteria</taxon>
        <taxon>Bacillati</taxon>
        <taxon>Bacillota</taxon>
        <taxon>Bacilli</taxon>
        <taxon>Bacillales</taxon>
        <taxon>Bacillaceae</taxon>
        <taxon>Bacillus</taxon>
        <taxon>Bacillus cereus group</taxon>
    </lineage>
</organism>
<feature type="transmembrane region" description="Helical" evidence="6">
    <location>
        <begin position="329"/>
        <end position="348"/>
    </location>
</feature>
<keyword evidence="2" id="KW-1003">Cell membrane</keyword>
<evidence type="ECO:0000256" key="3">
    <source>
        <dbReference type="ARBA" id="ARBA00022692"/>
    </source>
</evidence>
<dbReference type="AlphaFoldDB" id="A0A1Y5ZVL4"/>
<evidence type="ECO:0008006" key="9">
    <source>
        <dbReference type="Google" id="ProtNLM"/>
    </source>
</evidence>
<comment type="subcellular location">
    <subcellularLocation>
        <location evidence="1">Cell membrane</location>
        <topology evidence="1">Multi-pass membrane protein</topology>
    </subcellularLocation>
</comment>
<keyword evidence="3 6" id="KW-0812">Transmembrane</keyword>
<evidence type="ECO:0000256" key="6">
    <source>
        <dbReference type="SAM" id="Phobius"/>
    </source>
</evidence>
<dbReference type="InterPro" id="IPR018385">
    <property type="entry name" value="C4_dicarb_anaerob_car-like"/>
</dbReference>
<dbReference type="Pfam" id="PF03606">
    <property type="entry name" value="DcuC"/>
    <property type="match status" value="1"/>
</dbReference>
<keyword evidence="4 6" id="KW-1133">Transmembrane helix</keyword>
<dbReference type="EMBL" id="FWZB01000039">
    <property type="protein sequence ID" value="SME11777.1"/>
    <property type="molecule type" value="Genomic_DNA"/>
</dbReference>
<dbReference type="Proteomes" id="UP000194499">
    <property type="component" value="Unassembled WGS sequence"/>
</dbReference>
<keyword evidence="5 6" id="KW-0472">Membrane</keyword>
<evidence type="ECO:0000256" key="1">
    <source>
        <dbReference type="ARBA" id="ARBA00004651"/>
    </source>
</evidence>
<feature type="transmembrane region" description="Helical" evidence="6">
    <location>
        <begin position="360"/>
        <end position="379"/>
    </location>
</feature>
<evidence type="ECO:0000256" key="2">
    <source>
        <dbReference type="ARBA" id="ARBA00022475"/>
    </source>
</evidence>
<sequence>MGDQLPVKARLVQLIIIGARTSSMIKVSLYCKGDWYMSQVSEKAVSFEPEEKKEKKEWKINVFAMLLVLLVIAAVITHILPAGKYEQIEKNGYTTVDPNSFKWIESTPLGFFDTVKSIPTGMVEAANIIFFILIIGGFFGVLKASGTVEALVSTMAKKLANREKLMIPIIMLFFALGGSLMGMAEEALVYVPLFIPLALAVGFDTITGTAMVLVGASVGFTTAIMNPFTVGLAQGIAGLPMYSGMGFRLILFVVIYVIAVTFVYRHAMKVKRDPASGIYGKFDTNKQDSLLTAKVELTKRHKWILTAFLINYIILVFGVIKYEWYIKEIAALFIILTIIIAILGKISLDDTVESFTQGSASLIGGALIIGVSRAILVVLNQGHIIDPLLYQVSEGMEHISPFLSVVGMYNFQVAIHFILASGSGHAMLTMPIMAPLADLLDITRQTAVLSFSFADGIGNIIFPTGGTLMAGLAIAGISWTRWARWILPLILIEYSIGLIAVIIAHLIGYGPS</sequence>
<feature type="transmembrane region" description="Helical" evidence="6">
    <location>
        <begin position="460"/>
        <end position="479"/>
    </location>
</feature>
<dbReference type="InterPro" id="IPR051679">
    <property type="entry name" value="DASS-Related_Transporters"/>
</dbReference>
<evidence type="ECO:0000256" key="5">
    <source>
        <dbReference type="ARBA" id="ARBA00023136"/>
    </source>
</evidence>
<dbReference type="GO" id="GO:0005886">
    <property type="term" value="C:plasma membrane"/>
    <property type="evidence" value="ECO:0007669"/>
    <property type="project" value="UniProtKB-SubCell"/>
</dbReference>
<evidence type="ECO:0000256" key="4">
    <source>
        <dbReference type="ARBA" id="ARBA00022989"/>
    </source>
</evidence>
<proteinExistence type="predicted"/>
<name>A0A1Y5ZVL4_9BACI</name>
<feature type="transmembrane region" description="Helical" evidence="6">
    <location>
        <begin position="60"/>
        <end position="80"/>
    </location>
</feature>
<accession>A0A1Y5ZVL4</accession>
<protein>
    <recommendedName>
        <fullName evidence="9">C4-dicarboxylate anaerobic carrier</fullName>
    </recommendedName>
</protein>
<dbReference type="PANTHER" id="PTHR43652">
    <property type="entry name" value="BASIC AMINO ACID ANTIPORTER YFCC-RELATED"/>
    <property type="match status" value="1"/>
</dbReference>
<feature type="transmembrane region" description="Helical" evidence="6">
    <location>
        <begin position="125"/>
        <end position="144"/>
    </location>
</feature>